<gene>
    <name evidence="1" type="ORF">Fot_37642</name>
</gene>
<dbReference type="Proteomes" id="UP001604277">
    <property type="component" value="Unassembled WGS sequence"/>
</dbReference>
<accession>A0ABD1RZK9</accession>
<protein>
    <submittedName>
        <fullName evidence="1">Uncharacterized protein</fullName>
    </submittedName>
</protein>
<reference evidence="2" key="1">
    <citation type="submission" date="2024-07" db="EMBL/GenBank/DDBJ databases">
        <title>Two chromosome-level genome assemblies of Korean endemic species Abeliophyllum distichum and Forsythia ovata (Oleaceae).</title>
        <authorList>
            <person name="Jang H."/>
        </authorList>
    </citation>
    <scope>NUCLEOTIDE SEQUENCE [LARGE SCALE GENOMIC DNA]</scope>
</reference>
<name>A0ABD1RZK9_9LAMI</name>
<organism evidence="1 2">
    <name type="scientific">Forsythia ovata</name>
    <dbReference type="NCBI Taxonomy" id="205694"/>
    <lineage>
        <taxon>Eukaryota</taxon>
        <taxon>Viridiplantae</taxon>
        <taxon>Streptophyta</taxon>
        <taxon>Embryophyta</taxon>
        <taxon>Tracheophyta</taxon>
        <taxon>Spermatophyta</taxon>
        <taxon>Magnoliopsida</taxon>
        <taxon>eudicotyledons</taxon>
        <taxon>Gunneridae</taxon>
        <taxon>Pentapetalae</taxon>
        <taxon>asterids</taxon>
        <taxon>lamiids</taxon>
        <taxon>Lamiales</taxon>
        <taxon>Oleaceae</taxon>
        <taxon>Forsythieae</taxon>
        <taxon>Forsythia</taxon>
    </lineage>
</organism>
<dbReference type="EMBL" id="JBFOLJ010000011">
    <property type="protein sequence ID" value="KAL2493885.1"/>
    <property type="molecule type" value="Genomic_DNA"/>
</dbReference>
<evidence type="ECO:0000313" key="1">
    <source>
        <dbReference type="EMBL" id="KAL2493885.1"/>
    </source>
</evidence>
<evidence type="ECO:0000313" key="2">
    <source>
        <dbReference type="Proteomes" id="UP001604277"/>
    </source>
</evidence>
<proteinExistence type="predicted"/>
<comment type="caution">
    <text evidence="1">The sequence shown here is derived from an EMBL/GenBank/DDBJ whole genome shotgun (WGS) entry which is preliminary data.</text>
</comment>
<keyword evidence="2" id="KW-1185">Reference proteome</keyword>
<dbReference type="AlphaFoldDB" id="A0ABD1RZK9"/>
<sequence>MHGTQYGSYGRTNAENAKATSCVNCCPKCILTTRNYVPCPPAYLPYQPQGYEYQCDGEEDDPYSYASFDWPGAPFLENELECIRRPPRSPMLTDNLGVKCAGST</sequence>